<name>A0AAV9DX18_ACOCL</name>
<dbReference type="InterPro" id="IPR044839">
    <property type="entry name" value="NDR1-like"/>
</dbReference>
<evidence type="ECO:0000256" key="2">
    <source>
        <dbReference type="ARBA" id="ARBA00023136"/>
    </source>
</evidence>
<evidence type="ECO:0000256" key="1">
    <source>
        <dbReference type="ARBA" id="ARBA00004370"/>
    </source>
</evidence>
<protein>
    <recommendedName>
        <fullName evidence="7">Late embryogenesis abundant protein LEA-2 subgroup domain-containing protein</fullName>
    </recommendedName>
</protein>
<reference evidence="5" key="1">
    <citation type="journal article" date="2023" name="Nat. Commun.">
        <title>Diploid and tetraploid genomes of Acorus and the evolution of monocots.</title>
        <authorList>
            <person name="Ma L."/>
            <person name="Liu K.W."/>
            <person name="Li Z."/>
            <person name="Hsiao Y.Y."/>
            <person name="Qi Y."/>
            <person name="Fu T."/>
            <person name="Tang G.D."/>
            <person name="Zhang D."/>
            <person name="Sun W.H."/>
            <person name="Liu D.K."/>
            <person name="Li Y."/>
            <person name="Chen G.Z."/>
            <person name="Liu X.D."/>
            <person name="Liao X.Y."/>
            <person name="Jiang Y.T."/>
            <person name="Yu X."/>
            <person name="Hao Y."/>
            <person name="Huang J."/>
            <person name="Zhao X.W."/>
            <person name="Ke S."/>
            <person name="Chen Y.Y."/>
            <person name="Wu W.L."/>
            <person name="Hsu J.L."/>
            <person name="Lin Y.F."/>
            <person name="Huang M.D."/>
            <person name="Li C.Y."/>
            <person name="Huang L."/>
            <person name="Wang Z.W."/>
            <person name="Zhao X."/>
            <person name="Zhong W.Y."/>
            <person name="Peng D.H."/>
            <person name="Ahmad S."/>
            <person name="Lan S."/>
            <person name="Zhang J.S."/>
            <person name="Tsai W.C."/>
            <person name="Van de Peer Y."/>
            <person name="Liu Z.J."/>
        </authorList>
    </citation>
    <scope>NUCLEOTIDE SEQUENCE</scope>
    <source>
        <strain evidence="5">CP</strain>
    </source>
</reference>
<dbReference type="EMBL" id="JAUJYO010000010">
    <property type="protein sequence ID" value="KAK1305599.1"/>
    <property type="molecule type" value="Genomic_DNA"/>
</dbReference>
<organism evidence="5 6">
    <name type="scientific">Acorus calamus</name>
    <name type="common">Sweet flag</name>
    <dbReference type="NCBI Taxonomy" id="4465"/>
    <lineage>
        <taxon>Eukaryota</taxon>
        <taxon>Viridiplantae</taxon>
        <taxon>Streptophyta</taxon>
        <taxon>Embryophyta</taxon>
        <taxon>Tracheophyta</taxon>
        <taxon>Spermatophyta</taxon>
        <taxon>Magnoliopsida</taxon>
        <taxon>Liliopsida</taxon>
        <taxon>Acoraceae</taxon>
        <taxon>Acorus</taxon>
    </lineage>
</organism>
<evidence type="ECO:0000256" key="4">
    <source>
        <dbReference type="SAM" id="Phobius"/>
    </source>
</evidence>
<dbReference type="PANTHER" id="PTHR31415:SF9">
    <property type="entry name" value="OS05G0367900 PROTEIN"/>
    <property type="match status" value="1"/>
</dbReference>
<feature type="compositionally biased region" description="Polar residues" evidence="3">
    <location>
        <begin position="9"/>
        <end position="20"/>
    </location>
</feature>
<feature type="region of interest" description="Disordered" evidence="3">
    <location>
        <begin position="1"/>
        <end position="26"/>
    </location>
</feature>
<comment type="subcellular location">
    <subcellularLocation>
        <location evidence="1">Membrane</location>
    </subcellularLocation>
</comment>
<feature type="transmembrane region" description="Helical" evidence="4">
    <location>
        <begin position="39"/>
        <end position="62"/>
    </location>
</feature>
<evidence type="ECO:0000313" key="5">
    <source>
        <dbReference type="EMBL" id="KAK1305599.1"/>
    </source>
</evidence>
<comment type="caution">
    <text evidence="5">The sequence shown here is derived from an EMBL/GenBank/DDBJ whole genome shotgun (WGS) entry which is preliminary data.</text>
</comment>
<keyword evidence="4" id="KW-0812">Transmembrane</keyword>
<sequence length="229" mass="25022">MEEEHPKGSYNNASHQPNISESEKKSRTTVYIRGGSARFICGIIIAIIILAGLAALILWLVYRPSKPKFTVVSAAVYDLNNATSPSPSPPAISTTFQFTITVRNPSRRSSIRYDRLLGYVLYHNQAITPPSPLPPMYQEEDSTVAISPILGGDQFVPISSDLASGFATDEAYGVVPLRVVLMGRIKYKSGVFRSGWFSMYVRCDVLVGLKKGLVGQLPLLLSPACNIDV</sequence>
<dbReference type="AlphaFoldDB" id="A0AAV9DX18"/>
<dbReference type="GO" id="GO:0005886">
    <property type="term" value="C:plasma membrane"/>
    <property type="evidence" value="ECO:0007669"/>
    <property type="project" value="TreeGrafter"/>
</dbReference>
<keyword evidence="6" id="KW-1185">Reference proteome</keyword>
<evidence type="ECO:0000313" key="6">
    <source>
        <dbReference type="Proteomes" id="UP001180020"/>
    </source>
</evidence>
<dbReference type="Proteomes" id="UP001180020">
    <property type="component" value="Unassembled WGS sequence"/>
</dbReference>
<reference evidence="5" key="2">
    <citation type="submission" date="2023-06" db="EMBL/GenBank/DDBJ databases">
        <authorList>
            <person name="Ma L."/>
            <person name="Liu K.-W."/>
            <person name="Li Z."/>
            <person name="Hsiao Y.-Y."/>
            <person name="Qi Y."/>
            <person name="Fu T."/>
            <person name="Tang G."/>
            <person name="Zhang D."/>
            <person name="Sun W.-H."/>
            <person name="Liu D.-K."/>
            <person name="Li Y."/>
            <person name="Chen G.-Z."/>
            <person name="Liu X.-D."/>
            <person name="Liao X.-Y."/>
            <person name="Jiang Y.-T."/>
            <person name="Yu X."/>
            <person name="Hao Y."/>
            <person name="Huang J."/>
            <person name="Zhao X.-W."/>
            <person name="Ke S."/>
            <person name="Chen Y.-Y."/>
            <person name="Wu W.-L."/>
            <person name="Hsu J.-L."/>
            <person name="Lin Y.-F."/>
            <person name="Huang M.-D."/>
            <person name="Li C.-Y."/>
            <person name="Huang L."/>
            <person name="Wang Z.-W."/>
            <person name="Zhao X."/>
            <person name="Zhong W.-Y."/>
            <person name="Peng D.-H."/>
            <person name="Ahmad S."/>
            <person name="Lan S."/>
            <person name="Zhang J.-S."/>
            <person name="Tsai W.-C."/>
            <person name="Van De Peer Y."/>
            <person name="Liu Z.-J."/>
        </authorList>
    </citation>
    <scope>NUCLEOTIDE SEQUENCE</scope>
    <source>
        <strain evidence="5">CP</strain>
        <tissue evidence="5">Leaves</tissue>
    </source>
</reference>
<dbReference type="GO" id="GO:0098542">
    <property type="term" value="P:defense response to other organism"/>
    <property type="evidence" value="ECO:0007669"/>
    <property type="project" value="InterPro"/>
</dbReference>
<keyword evidence="4" id="KW-1133">Transmembrane helix</keyword>
<accession>A0AAV9DX18</accession>
<dbReference type="GO" id="GO:0009506">
    <property type="term" value="C:plasmodesma"/>
    <property type="evidence" value="ECO:0007669"/>
    <property type="project" value="TreeGrafter"/>
</dbReference>
<evidence type="ECO:0008006" key="7">
    <source>
        <dbReference type="Google" id="ProtNLM"/>
    </source>
</evidence>
<proteinExistence type="predicted"/>
<evidence type="ECO:0000256" key="3">
    <source>
        <dbReference type="SAM" id="MobiDB-lite"/>
    </source>
</evidence>
<dbReference type="PANTHER" id="PTHR31415">
    <property type="entry name" value="OS05G0367900 PROTEIN"/>
    <property type="match status" value="1"/>
</dbReference>
<keyword evidence="2 4" id="KW-0472">Membrane</keyword>
<gene>
    <name evidence="5" type="ORF">QJS10_CPA10g00683</name>
</gene>